<organism evidence="3 4">
    <name type="scientific">Candidatus Criblamydia sequanensis CRIB-18</name>
    <dbReference type="NCBI Taxonomy" id="1437425"/>
    <lineage>
        <taxon>Bacteria</taxon>
        <taxon>Pseudomonadati</taxon>
        <taxon>Chlamydiota</taxon>
        <taxon>Chlamydiia</taxon>
        <taxon>Parachlamydiales</taxon>
        <taxon>Candidatus Criblamydiaceae</taxon>
        <taxon>Candidatus Criblamydia</taxon>
    </lineage>
</organism>
<dbReference type="SUPFAM" id="SSF53756">
    <property type="entry name" value="UDP-Glycosyltransferase/glycogen phosphorylase"/>
    <property type="match status" value="1"/>
</dbReference>
<comment type="caution">
    <text evidence="3">The sequence shown here is derived from an EMBL/GenBank/DDBJ whole genome shotgun (WGS) entry which is preliminary data.</text>
</comment>
<dbReference type="STRING" id="1437425.CSEC_1498"/>
<dbReference type="Gene3D" id="3.40.50.2000">
    <property type="entry name" value="Glycogen Phosphorylase B"/>
    <property type="match status" value="2"/>
</dbReference>
<dbReference type="InterPro" id="IPR047691">
    <property type="entry name" value="PelF-like"/>
</dbReference>
<dbReference type="GO" id="GO:0016757">
    <property type="term" value="F:glycosyltransferase activity"/>
    <property type="evidence" value="ECO:0007669"/>
    <property type="project" value="InterPro"/>
</dbReference>
<dbReference type="OrthoDB" id="798298at2"/>
<gene>
    <name evidence="3" type="ORF">CSEC_1498</name>
</gene>
<protein>
    <submittedName>
        <fullName evidence="3">Glycosyl transferase</fullName>
    </submittedName>
</protein>
<dbReference type="Pfam" id="PF11997">
    <property type="entry name" value="DUF3492"/>
    <property type="match status" value="1"/>
</dbReference>
<feature type="domain" description="DUF3492" evidence="2">
    <location>
        <begin position="7"/>
        <end position="280"/>
    </location>
</feature>
<keyword evidence="4" id="KW-1185">Reference proteome</keyword>
<dbReference type="PANTHER" id="PTHR12526">
    <property type="entry name" value="GLYCOSYLTRANSFERASE"/>
    <property type="match status" value="1"/>
</dbReference>
<evidence type="ECO:0000313" key="3">
    <source>
        <dbReference type="EMBL" id="CDR34312.1"/>
    </source>
</evidence>
<proteinExistence type="predicted"/>
<dbReference type="EMBL" id="CCEJ010000007">
    <property type="protein sequence ID" value="CDR34312.1"/>
    <property type="molecule type" value="Genomic_DNA"/>
</dbReference>
<dbReference type="InterPro" id="IPR022622">
    <property type="entry name" value="DUF3492"/>
</dbReference>
<dbReference type="RefSeq" id="WP_041017857.1">
    <property type="nucleotide sequence ID" value="NZ_CCEJ010000007.1"/>
</dbReference>
<name>A0A090CZA9_9BACT</name>
<dbReference type="eggNOG" id="COG0438">
    <property type="taxonomic scope" value="Bacteria"/>
</dbReference>
<evidence type="ECO:0000259" key="1">
    <source>
        <dbReference type="Pfam" id="PF00534"/>
    </source>
</evidence>
<feature type="domain" description="Glycosyl transferase family 1" evidence="1">
    <location>
        <begin position="294"/>
        <end position="470"/>
    </location>
</feature>
<dbReference type="NCBIfam" id="NF038011">
    <property type="entry name" value="PelF"/>
    <property type="match status" value="1"/>
</dbReference>
<dbReference type="InterPro" id="IPR001296">
    <property type="entry name" value="Glyco_trans_1"/>
</dbReference>
<accession>A0A090CZA9</accession>
<dbReference type="Proteomes" id="UP000031552">
    <property type="component" value="Unassembled WGS sequence"/>
</dbReference>
<dbReference type="AlphaFoldDB" id="A0A090CZA9"/>
<keyword evidence="3" id="KW-0808">Transferase</keyword>
<dbReference type="PANTHER" id="PTHR12526:SF608">
    <property type="entry name" value="PELF"/>
    <property type="match status" value="1"/>
</dbReference>
<reference evidence="3" key="2">
    <citation type="submission" date="2014-09" db="EMBL/GenBank/DDBJ databases">
        <title>Criblamydia sequanensis harbors a mega-plasmid encoding arsenite resistance.</title>
        <authorList>
            <person name="Bertelli C."/>
            <person name="Goesmann A."/>
            <person name="Greub G."/>
        </authorList>
    </citation>
    <scope>NUCLEOTIDE SEQUENCE [LARGE SCALE GENOMIC DNA]</scope>
    <source>
        <strain evidence="3">CRIB-18</strain>
    </source>
</reference>
<evidence type="ECO:0000259" key="2">
    <source>
        <dbReference type="Pfam" id="PF11997"/>
    </source>
</evidence>
<dbReference type="Pfam" id="PF00534">
    <property type="entry name" value="Glycos_transf_1"/>
    <property type="match status" value="1"/>
</dbReference>
<sequence>MKPTSVADVCLILEGAYPYVTGGLSTWTHHLIQRHHDLNFKIVSLLPSNFDPIIKYEIPKNVLSIENIFLQNLPEGETLNPKLRKRLFESLEVPLLNLQHSPNLDSFSKIIHSLNEYEGKIGRDLLFRSQESWQMLVRMYLSTLGEGSFINFFWSYWCLLGGFYSVLLYPMAQAKVYHALCTGFAGLFLARAKVETGNPCIVTEHGIYTNERKIEIASAEWLENSKGMDLNLDVSLGDRDLKDYWSDMFTGYSKLCYEAADVIVTLFEGNKEFQIKDGADLYKLMTIPNGVEIDKFKGIERSVDHPKTIAFIGRVVSIKDVKSFIRAVLLVKMKIPDIQAFIMGPTDEEPDYYQDCLELIEKLHLEDTIRITGKVDLKEYLGKIDLLVLTSISEAQPLVILEAGSIGIPCVATDVGACRELIFGRSDESPKLGAGGVICKLANPESIANGIYELLSSESMYKAASEAIKNRVAKYYQIQDQEALYRKLYSELKDRSL</sequence>
<reference evidence="3" key="1">
    <citation type="submission" date="2013-12" db="EMBL/GenBank/DDBJ databases">
        <authorList>
            <person name="Linke B."/>
        </authorList>
    </citation>
    <scope>NUCLEOTIDE SEQUENCE [LARGE SCALE GENOMIC DNA]</scope>
    <source>
        <strain evidence="3">CRIB-18</strain>
    </source>
</reference>
<evidence type="ECO:0000313" key="4">
    <source>
        <dbReference type="Proteomes" id="UP000031552"/>
    </source>
</evidence>